<keyword evidence="3" id="KW-1185">Reference proteome</keyword>
<evidence type="ECO:0000313" key="2">
    <source>
        <dbReference type="EMBL" id="CAI6360241.1"/>
    </source>
</evidence>
<dbReference type="AlphaFoldDB" id="A0AAV0WWQ5"/>
<sequence length="129" mass="13815">MGWKSAGCDGCHSDSSRPPPPQPARLSLTRRRSSRARGYVCAVRVQNYTYYFVVRTTKSTAADRGDDVSRPGHSRDVASCGVTVSPDGRSRSCLAVAVSDLAAMLAPHVRHFVLPRTVAAAAVGIILFV</sequence>
<gene>
    <name evidence="2" type="ORF">MEUPH1_LOCUS15563</name>
</gene>
<evidence type="ECO:0000313" key="3">
    <source>
        <dbReference type="Proteomes" id="UP001160148"/>
    </source>
</evidence>
<accession>A0AAV0WWQ5</accession>
<feature type="region of interest" description="Disordered" evidence="1">
    <location>
        <begin position="1"/>
        <end position="35"/>
    </location>
</feature>
<reference evidence="2 3" key="1">
    <citation type="submission" date="2023-01" db="EMBL/GenBank/DDBJ databases">
        <authorList>
            <person name="Whitehead M."/>
        </authorList>
    </citation>
    <scope>NUCLEOTIDE SEQUENCE [LARGE SCALE GENOMIC DNA]</scope>
</reference>
<dbReference type="EMBL" id="CARXXK010000003">
    <property type="protein sequence ID" value="CAI6360241.1"/>
    <property type="molecule type" value="Genomic_DNA"/>
</dbReference>
<dbReference type="Proteomes" id="UP001160148">
    <property type="component" value="Unassembled WGS sequence"/>
</dbReference>
<comment type="caution">
    <text evidence="2">The sequence shown here is derived from an EMBL/GenBank/DDBJ whole genome shotgun (WGS) entry which is preliminary data.</text>
</comment>
<proteinExistence type="predicted"/>
<organism evidence="2 3">
    <name type="scientific">Macrosiphum euphorbiae</name>
    <name type="common">potato aphid</name>
    <dbReference type="NCBI Taxonomy" id="13131"/>
    <lineage>
        <taxon>Eukaryota</taxon>
        <taxon>Metazoa</taxon>
        <taxon>Ecdysozoa</taxon>
        <taxon>Arthropoda</taxon>
        <taxon>Hexapoda</taxon>
        <taxon>Insecta</taxon>
        <taxon>Pterygota</taxon>
        <taxon>Neoptera</taxon>
        <taxon>Paraneoptera</taxon>
        <taxon>Hemiptera</taxon>
        <taxon>Sternorrhyncha</taxon>
        <taxon>Aphidomorpha</taxon>
        <taxon>Aphidoidea</taxon>
        <taxon>Aphididae</taxon>
        <taxon>Macrosiphini</taxon>
        <taxon>Macrosiphum</taxon>
    </lineage>
</organism>
<name>A0AAV0WWQ5_9HEMI</name>
<protein>
    <submittedName>
        <fullName evidence="2">Uncharacterized protein</fullName>
    </submittedName>
</protein>
<evidence type="ECO:0000256" key="1">
    <source>
        <dbReference type="SAM" id="MobiDB-lite"/>
    </source>
</evidence>